<reference evidence="1" key="2">
    <citation type="journal article" date="2015" name="Fish Shellfish Immunol.">
        <title>Early steps in the European eel (Anguilla anguilla)-Vibrio vulnificus interaction in the gills: Role of the RtxA13 toxin.</title>
        <authorList>
            <person name="Callol A."/>
            <person name="Pajuelo D."/>
            <person name="Ebbesson L."/>
            <person name="Teles M."/>
            <person name="MacKenzie S."/>
            <person name="Amaro C."/>
        </authorList>
    </citation>
    <scope>NUCLEOTIDE SEQUENCE</scope>
</reference>
<evidence type="ECO:0000313" key="1">
    <source>
        <dbReference type="EMBL" id="JAH19906.1"/>
    </source>
</evidence>
<name>A0A0E9QSH7_ANGAN</name>
<reference evidence="1" key="1">
    <citation type="submission" date="2014-11" db="EMBL/GenBank/DDBJ databases">
        <authorList>
            <person name="Amaro Gonzalez C."/>
        </authorList>
    </citation>
    <scope>NUCLEOTIDE SEQUENCE</scope>
</reference>
<dbReference type="EMBL" id="GBXM01088671">
    <property type="protein sequence ID" value="JAH19906.1"/>
    <property type="molecule type" value="Transcribed_RNA"/>
</dbReference>
<sequence length="32" mass="3298">MGSMTVPSSGQLATIQGLLLQCCKAWTLKSGS</sequence>
<proteinExistence type="predicted"/>
<accession>A0A0E9QSH7</accession>
<protein>
    <submittedName>
        <fullName evidence="1">Uncharacterized protein</fullName>
    </submittedName>
</protein>
<dbReference type="AlphaFoldDB" id="A0A0E9QSH7"/>
<organism evidence="1">
    <name type="scientific">Anguilla anguilla</name>
    <name type="common">European freshwater eel</name>
    <name type="synonym">Muraena anguilla</name>
    <dbReference type="NCBI Taxonomy" id="7936"/>
    <lineage>
        <taxon>Eukaryota</taxon>
        <taxon>Metazoa</taxon>
        <taxon>Chordata</taxon>
        <taxon>Craniata</taxon>
        <taxon>Vertebrata</taxon>
        <taxon>Euteleostomi</taxon>
        <taxon>Actinopterygii</taxon>
        <taxon>Neopterygii</taxon>
        <taxon>Teleostei</taxon>
        <taxon>Anguilliformes</taxon>
        <taxon>Anguillidae</taxon>
        <taxon>Anguilla</taxon>
    </lineage>
</organism>